<gene>
    <name evidence="8" type="ORF">ASPWEDRAFT_61547</name>
</gene>
<feature type="transmembrane region" description="Helical" evidence="6">
    <location>
        <begin position="234"/>
        <end position="255"/>
    </location>
</feature>
<dbReference type="STRING" id="1073089.A0A1L9RF42"/>
<dbReference type="RefSeq" id="XP_040687228.1">
    <property type="nucleotide sequence ID" value="XM_040838584.1"/>
</dbReference>
<keyword evidence="4 6" id="KW-1133">Transmembrane helix</keyword>
<evidence type="ECO:0000256" key="4">
    <source>
        <dbReference type="ARBA" id="ARBA00022989"/>
    </source>
</evidence>
<feature type="transmembrane region" description="Helical" evidence="6">
    <location>
        <begin position="348"/>
        <end position="369"/>
    </location>
</feature>
<dbReference type="EMBL" id="KV878214">
    <property type="protein sequence ID" value="OJJ33551.1"/>
    <property type="molecule type" value="Genomic_DNA"/>
</dbReference>
<evidence type="ECO:0000313" key="8">
    <source>
        <dbReference type="EMBL" id="OJJ33551.1"/>
    </source>
</evidence>
<dbReference type="OrthoDB" id="655540at2759"/>
<evidence type="ECO:0000259" key="7">
    <source>
        <dbReference type="Pfam" id="PF01490"/>
    </source>
</evidence>
<keyword evidence="9" id="KW-1185">Reference proteome</keyword>
<feature type="transmembrane region" description="Helical" evidence="6">
    <location>
        <begin position="167"/>
        <end position="185"/>
    </location>
</feature>
<evidence type="ECO:0000256" key="5">
    <source>
        <dbReference type="ARBA" id="ARBA00023136"/>
    </source>
</evidence>
<accession>A0A1L9RF42</accession>
<dbReference type="Proteomes" id="UP000184383">
    <property type="component" value="Unassembled WGS sequence"/>
</dbReference>
<dbReference type="PANTHER" id="PTHR22950">
    <property type="entry name" value="AMINO ACID TRANSPORTER"/>
    <property type="match status" value="1"/>
</dbReference>
<keyword evidence="3 6" id="KW-0812">Transmembrane</keyword>
<feature type="transmembrane region" description="Helical" evidence="6">
    <location>
        <begin position="79"/>
        <end position="103"/>
    </location>
</feature>
<feature type="transmembrane region" description="Helical" evidence="6">
    <location>
        <begin position="308"/>
        <end position="327"/>
    </location>
</feature>
<comment type="subcellular location">
    <subcellularLocation>
        <location evidence="1">Membrane</location>
        <topology evidence="1">Multi-pass membrane protein</topology>
    </subcellularLocation>
</comment>
<dbReference type="Pfam" id="PF01490">
    <property type="entry name" value="Aa_trans"/>
    <property type="match status" value="1"/>
</dbReference>
<dbReference type="FunFam" id="1.20.1740.10:FF:000039">
    <property type="entry name" value="Neutral amino acid transporter (Eurofung)"/>
    <property type="match status" value="1"/>
</dbReference>
<evidence type="ECO:0000256" key="3">
    <source>
        <dbReference type="ARBA" id="ARBA00022692"/>
    </source>
</evidence>
<dbReference type="GO" id="GO:0016020">
    <property type="term" value="C:membrane"/>
    <property type="evidence" value="ECO:0007669"/>
    <property type="project" value="UniProtKB-SubCell"/>
</dbReference>
<feature type="domain" description="Amino acid transporter transmembrane" evidence="7">
    <location>
        <begin position="54"/>
        <end position="437"/>
    </location>
</feature>
<dbReference type="VEuPathDB" id="FungiDB:ASPWEDRAFT_61547"/>
<feature type="transmembrane region" description="Helical" evidence="6">
    <location>
        <begin position="192"/>
        <end position="214"/>
    </location>
</feature>
<dbReference type="GeneID" id="63754432"/>
<dbReference type="Gene3D" id="1.20.1740.10">
    <property type="entry name" value="Amino acid/polyamine transporter I"/>
    <property type="match status" value="1"/>
</dbReference>
<comment type="similarity">
    <text evidence="2">Belongs to the amino acid/polyamine transporter 2 family.</text>
</comment>
<dbReference type="AlphaFoldDB" id="A0A1L9RF42"/>
<name>A0A1L9RF42_ASPWE</name>
<feature type="transmembrane region" description="Helical" evidence="6">
    <location>
        <begin position="414"/>
        <end position="437"/>
    </location>
</feature>
<sequence>MTQFVNTIEAHDPDREIVPTFDSHDADLEKHEQTGEEVDAFGNEEFAEVKYKVLSWWQCSMLMVAETVSLGILSLPAVVAALGFVPGMIIIVGLGIIATYTGYSIGQFKWRYPQAHSMGDAGGIIAGRFGQELLGNGQLLILIFIMASHLLTFSVAMNTITDHGTCSIVFGVIGMVVSFICCLPRTSGEMSWLSVGSFFSILIAVIVAMIGIGVDNKGGTNIQATVDTTLADAFNAVCNIVFAFAAHACFFGFASELKDVKEFPKSLFMLQGIEICLYIAATVVLYYYAGADVASPALGSASPIVRKVAYGIALPTILIAGVVNGHVAAKYVYVRIFRNSDRMHKRDFVAVGSWVGIGALLWIIAWVIAEAIPVFQNLLSLIAALFSSWFTYGIGPILWLHLNKNNYFTSFKQGVLTIINVAIICMTATICGVGLYASGKTLHDNPSSASFSCANNA</sequence>
<evidence type="ECO:0000256" key="6">
    <source>
        <dbReference type="SAM" id="Phobius"/>
    </source>
</evidence>
<organism evidence="8 9">
    <name type="scientific">Aspergillus wentii DTO 134E9</name>
    <dbReference type="NCBI Taxonomy" id="1073089"/>
    <lineage>
        <taxon>Eukaryota</taxon>
        <taxon>Fungi</taxon>
        <taxon>Dikarya</taxon>
        <taxon>Ascomycota</taxon>
        <taxon>Pezizomycotina</taxon>
        <taxon>Eurotiomycetes</taxon>
        <taxon>Eurotiomycetidae</taxon>
        <taxon>Eurotiales</taxon>
        <taxon>Aspergillaceae</taxon>
        <taxon>Aspergillus</taxon>
        <taxon>Aspergillus subgen. Cremei</taxon>
    </lineage>
</organism>
<reference evidence="9" key="1">
    <citation type="journal article" date="2017" name="Genome Biol.">
        <title>Comparative genomics reveals high biological diversity and specific adaptations in the industrially and medically important fungal genus Aspergillus.</title>
        <authorList>
            <person name="de Vries R.P."/>
            <person name="Riley R."/>
            <person name="Wiebenga A."/>
            <person name="Aguilar-Osorio G."/>
            <person name="Amillis S."/>
            <person name="Uchima C.A."/>
            <person name="Anderluh G."/>
            <person name="Asadollahi M."/>
            <person name="Askin M."/>
            <person name="Barry K."/>
            <person name="Battaglia E."/>
            <person name="Bayram O."/>
            <person name="Benocci T."/>
            <person name="Braus-Stromeyer S.A."/>
            <person name="Caldana C."/>
            <person name="Canovas D."/>
            <person name="Cerqueira G.C."/>
            <person name="Chen F."/>
            <person name="Chen W."/>
            <person name="Choi C."/>
            <person name="Clum A."/>
            <person name="Dos Santos R.A."/>
            <person name="Damasio A.R."/>
            <person name="Diallinas G."/>
            <person name="Emri T."/>
            <person name="Fekete E."/>
            <person name="Flipphi M."/>
            <person name="Freyberg S."/>
            <person name="Gallo A."/>
            <person name="Gournas C."/>
            <person name="Habgood R."/>
            <person name="Hainaut M."/>
            <person name="Harispe M.L."/>
            <person name="Henrissat B."/>
            <person name="Hilden K.S."/>
            <person name="Hope R."/>
            <person name="Hossain A."/>
            <person name="Karabika E."/>
            <person name="Karaffa L."/>
            <person name="Karanyi Z."/>
            <person name="Krasevec N."/>
            <person name="Kuo A."/>
            <person name="Kusch H."/>
            <person name="LaButti K."/>
            <person name="Lagendijk E.L."/>
            <person name="Lapidus A."/>
            <person name="Levasseur A."/>
            <person name="Lindquist E."/>
            <person name="Lipzen A."/>
            <person name="Logrieco A.F."/>
            <person name="MacCabe A."/>
            <person name="Maekelae M.R."/>
            <person name="Malavazi I."/>
            <person name="Melin P."/>
            <person name="Meyer V."/>
            <person name="Mielnichuk N."/>
            <person name="Miskei M."/>
            <person name="Molnar A.P."/>
            <person name="Mule G."/>
            <person name="Ngan C.Y."/>
            <person name="Orejas M."/>
            <person name="Orosz E."/>
            <person name="Ouedraogo J.P."/>
            <person name="Overkamp K.M."/>
            <person name="Park H.-S."/>
            <person name="Perrone G."/>
            <person name="Piumi F."/>
            <person name="Punt P.J."/>
            <person name="Ram A.F."/>
            <person name="Ramon A."/>
            <person name="Rauscher S."/>
            <person name="Record E."/>
            <person name="Riano-Pachon D.M."/>
            <person name="Robert V."/>
            <person name="Roehrig J."/>
            <person name="Ruller R."/>
            <person name="Salamov A."/>
            <person name="Salih N.S."/>
            <person name="Samson R.A."/>
            <person name="Sandor E."/>
            <person name="Sanguinetti M."/>
            <person name="Schuetze T."/>
            <person name="Sepcic K."/>
            <person name="Shelest E."/>
            <person name="Sherlock G."/>
            <person name="Sophianopoulou V."/>
            <person name="Squina F.M."/>
            <person name="Sun H."/>
            <person name="Susca A."/>
            <person name="Todd R.B."/>
            <person name="Tsang A."/>
            <person name="Unkles S.E."/>
            <person name="van de Wiele N."/>
            <person name="van Rossen-Uffink D."/>
            <person name="Oliveira J.V."/>
            <person name="Vesth T.C."/>
            <person name="Visser J."/>
            <person name="Yu J.-H."/>
            <person name="Zhou M."/>
            <person name="Andersen M.R."/>
            <person name="Archer D.B."/>
            <person name="Baker S.E."/>
            <person name="Benoit I."/>
            <person name="Brakhage A.A."/>
            <person name="Braus G.H."/>
            <person name="Fischer R."/>
            <person name="Frisvad J.C."/>
            <person name="Goldman G.H."/>
            <person name="Houbraken J."/>
            <person name="Oakley B."/>
            <person name="Pocsi I."/>
            <person name="Scazzocchio C."/>
            <person name="Seiboth B."/>
            <person name="vanKuyk P.A."/>
            <person name="Wortman J."/>
            <person name="Dyer P.S."/>
            <person name="Grigoriev I.V."/>
        </authorList>
    </citation>
    <scope>NUCLEOTIDE SEQUENCE [LARGE SCALE GENOMIC DNA]</scope>
    <source>
        <strain evidence="9">DTO 134E9</strain>
    </source>
</reference>
<keyword evidence="5 6" id="KW-0472">Membrane</keyword>
<feature type="transmembrane region" description="Helical" evidence="6">
    <location>
        <begin position="267"/>
        <end position="288"/>
    </location>
</feature>
<dbReference type="InterPro" id="IPR013057">
    <property type="entry name" value="AA_transpt_TM"/>
</dbReference>
<feature type="transmembrane region" description="Helical" evidence="6">
    <location>
        <begin position="53"/>
        <end position="73"/>
    </location>
</feature>
<protein>
    <recommendedName>
        <fullName evidence="7">Amino acid transporter transmembrane domain-containing protein</fullName>
    </recommendedName>
</protein>
<evidence type="ECO:0000256" key="2">
    <source>
        <dbReference type="ARBA" id="ARBA00008066"/>
    </source>
</evidence>
<dbReference type="GO" id="GO:0015179">
    <property type="term" value="F:L-amino acid transmembrane transporter activity"/>
    <property type="evidence" value="ECO:0007669"/>
    <property type="project" value="TreeGrafter"/>
</dbReference>
<evidence type="ECO:0000256" key="1">
    <source>
        <dbReference type="ARBA" id="ARBA00004141"/>
    </source>
</evidence>
<evidence type="ECO:0000313" key="9">
    <source>
        <dbReference type="Proteomes" id="UP000184383"/>
    </source>
</evidence>
<feature type="transmembrane region" description="Helical" evidence="6">
    <location>
        <begin position="139"/>
        <end position="161"/>
    </location>
</feature>
<proteinExistence type="inferred from homology"/>
<feature type="transmembrane region" description="Helical" evidence="6">
    <location>
        <begin position="381"/>
        <end position="402"/>
    </location>
</feature>
<dbReference type="PANTHER" id="PTHR22950:SF479">
    <property type="entry name" value="AMINO ACID TRANSPORTER (EUROFUNG)-RELATED"/>
    <property type="match status" value="1"/>
</dbReference>